<dbReference type="SMART" id="SM01349">
    <property type="entry name" value="TOG"/>
    <property type="match status" value="1"/>
</dbReference>
<feature type="region of interest" description="Disordered" evidence="1">
    <location>
        <begin position="384"/>
        <end position="410"/>
    </location>
</feature>
<dbReference type="AlphaFoldDB" id="A0A8H4EVJ4"/>
<feature type="compositionally biased region" description="Low complexity" evidence="1">
    <location>
        <begin position="431"/>
        <end position="446"/>
    </location>
</feature>
<comment type="caution">
    <text evidence="3">The sequence shown here is derived from an EMBL/GenBank/DDBJ whole genome shotgun (WGS) entry which is preliminary data.</text>
</comment>
<feature type="domain" description="TOG" evidence="2">
    <location>
        <begin position="205"/>
        <end position="434"/>
    </location>
</feature>
<dbReference type="InterPro" id="IPR045110">
    <property type="entry name" value="XMAP215"/>
</dbReference>
<protein>
    <submittedName>
        <fullName evidence="3">ARM repeat-containing protein</fullName>
    </submittedName>
</protein>
<dbReference type="OrthoDB" id="2368728at2759"/>
<dbReference type="GO" id="GO:0007051">
    <property type="term" value="P:spindle organization"/>
    <property type="evidence" value="ECO:0007669"/>
    <property type="project" value="InterPro"/>
</dbReference>
<organism evidence="3 4">
    <name type="scientific">Gigaspora margarita</name>
    <dbReference type="NCBI Taxonomy" id="4874"/>
    <lineage>
        <taxon>Eukaryota</taxon>
        <taxon>Fungi</taxon>
        <taxon>Fungi incertae sedis</taxon>
        <taxon>Mucoromycota</taxon>
        <taxon>Glomeromycotina</taxon>
        <taxon>Glomeromycetes</taxon>
        <taxon>Diversisporales</taxon>
        <taxon>Gigasporaceae</taxon>
        <taxon>Gigaspora</taxon>
    </lineage>
</organism>
<dbReference type="InterPro" id="IPR034085">
    <property type="entry name" value="TOG"/>
</dbReference>
<evidence type="ECO:0000256" key="1">
    <source>
        <dbReference type="SAM" id="MobiDB-lite"/>
    </source>
</evidence>
<dbReference type="EMBL" id="WTPW01000007">
    <property type="protein sequence ID" value="KAF0561672.1"/>
    <property type="molecule type" value="Genomic_DNA"/>
</dbReference>
<gene>
    <name evidence="3" type="ORF">F8M41_021007</name>
</gene>
<sequence length="790" mass="89246">MPIISTNNTHKNYLTNLDSRINFLEDYSIYLGQHIEILYSSIRHLTEIESPKPVTNEEIPNVDVATITEKVLSLEHGRHDGIKNFTDPISTTNIHEKYVTDLNSRTTFLENHFISLVQHIETLYSSIRYLGVDSIDNIDSLTENPKHDKNSNAEELNQAEIASSEYYKNSTTEKFQSVDLNTQSTYKMKITEIPSSESSKHNTIEEHSKADISEQLTSKLLQEANDANLRIRKNALETIFKIVNDTKKIGTNLGDLHRILKLRLSDNNIDIQIISLDICVKIVTAMGSPFKKYSKPFINLVTEALKNPKNSAVREHAISCLRCFESVIGVPSVEKTLANKNVLLQKDLKVRPSNQFKGANKKNNLFNLQEHKDDAKIATQSCTNSNVKSTDHDSKLKGYGSHKGSVKQTNEADCPTLDIKPMLKEKNTKVLGQKSNSKGNKNQKLSILPKPTGPLAMKPNRINKSHPIPPDKKKTSTNMEYSMPANNKNPTMANSIGISPTEQSISERNSVSSVKVAMSKIMDSELHQCIEGLKQLNKQLKTSFESIISYAPELINILTDKIAQLDSQSQINIQLCKDLLKTLYLLFSNKKLALAVPQNLLEQLISELTRHLSDSNLKKQEAGQQLLIALRISINKVLLNSKRNLIYSALLSILKRSSAKLQEVNEPIIVEFTEFIMKYLQHLSKYVPNDLKSCILSPNKLLRDLDEFLISIPPSEWERRSKEKMSLGEMPFNIIQNLLKKLVEGLGENIYDHLGFIADAKKSYIYSYMKKELCKGKETNNLSTDNNVNT</sequence>
<dbReference type="SUPFAM" id="SSF48371">
    <property type="entry name" value="ARM repeat"/>
    <property type="match status" value="1"/>
</dbReference>
<dbReference type="Gene3D" id="1.25.10.10">
    <property type="entry name" value="Leucine-rich Repeat Variant"/>
    <property type="match status" value="1"/>
</dbReference>
<proteinExistence type="predicted"/>
<evidence type="ECO:0000259" key="2">
    <source>
        <dbReference type="SMART" id="SM01349"/>
    </source>
</evidence>
<dbReference type="Proteomes" id="UP000439903">
    <property type="component" value="Unassembled WGS sequence"/>
</dbReference>
<accession>A0A8H4EVJ4</accession>
<evidence type="ECO:0000313" key="4">
    <source>
        <dbReference type="Proteomes" id="UP000439903"/>
    </source>
</evidence>
<dbReference type="InterPro" id="IPR011989">
    <property type="entry name" value="ARM-like"/>
</dbReference>
<reference evidence="3 4" key="1">
    <citation type="journal article" date="2019" name="Environ. Microbiol.">
        <title>At the nexus of three kingdoms: the genome of the mycorrhizal fungus Gigaspora margarita provides insights into plant, endobacterial and fungal interactions.</title>
        <authorList>
            <person name="Venice F."/>
            <person name="Ghignone S."/>
            <person name="Salvioli di Fossalunga A."/>
            <person name="Amselem J."/>
            <person name="Novero M."/>
            <person name="Xianan X."/>
            <person name="Sedzielewska Toro K."/>
            <person name="Morin E."/>
            <person name="Lipzen A."/>
            <person name="Grigoriev I.V."/>
            <person name="Henrissat B."/>
            <person name="Martin F.M."/>
            <person name="Bonfante P."/>
        </authorList>
    </citation>
    <scope>NUCLEOTIDE SEQUENCE [LARGE SCALE GENOMIC DNA]</scope>
    <source>
        <strain evidence="3 4">BEG34</strain>
    </source>
</reference>
<dbReference type="PANTHER" id="PTHR12609">
    <property type="entry name" value="MICROTUBULE ASSOCIATED PROTEIN XMAP215"/>
    <property type="match status" value="1"/>
</dbReference>
<dbReference type="GO" id="GO:0030951">
    <property type="term" value="P:establishment or maintenance of microtubule cytoskeleton polarity"/>
    <property type="evidence" value="ECO:0007669"/>
    <property type="project" value="InterPro"/>
</dbReference>
<feature type="region of interest" description="Disordered" evidence="1">
    <location>
        <begin position="429"/>
        <end position="475"/>
    </location>
</feature>
<dbReference type="GO" id="GO:0051010">
    <property type="term" value="F:microtubule plus-end binding"/>
    <property type="evidence" value="ECO:0007669"/>
    <property type="project" value="InterPro"/>
</dbReference>
<name>A0A8H4EVJ4_GIGMA</name>
<dbReference type="GO" id="GO:0046785">
    <property type="term" value="P:microtubule polymerization"/>
    <property type="evidence" value="ECO:0007669"/>
    <property type="project" value="InterPro"/>
</dbReference>
<dbReference type="GO" id="GO:0061863">
    <property type="term" value="F:microtubule plus end polymerase"/>
    <property type="evidence" value="ECO:0007669"/>
    <property type="project" value="InterPro"/>
</dbReference>
<evidence type="ECO:0000313" key="3">
    <source>
        <dbReference type="EMBL" id="KAF0561672.1"/>
    </source>
</evidence>
<keyword evidence="4" id="KW-1185">Reference proteome</keyword>
<dbReference type="InterPro" id="IPR016024">
    <property type="entry name" value="ARM-type_fold"/>
</dbReference>